<keyword evidence="3" id="KW-1185">Reference proteome</keyword>
<feature type="transmembrane region" description="Helical" evidence="1">
    <location>
        <begin position="202"/>
        <end position="220"/>
    </location>
</feature>
<proteinExistence type="predicted"/>
<reference evidence="2" key="1">
    <citation type="submission" date="2021-01" db="UniProtKB">
        <authorList>
            <consortium name="EnsemblMetazoa"/>
        </authorList>
    </citation>
    <scope>IDENTIFICATION</scope>
</reference>
<dbReference type="Proteomes" id="UP000594260">
    <property type="component" value="Unplaced"/>
</dbReference>
<dbReference type="EnsemblMetazoa" id="XM_022789656">
    <property type="protein sequence ID" value="XP_022645391"/>
    <property type="gene ID" value="LOC111243700"/>
</dbReference>
<feature type="transmembrane region" description="Helical" evidence="1">
    <location>
        <begin position="70"/>
        <end position="89"/>
    </location>
</feature>
<dbReference type="OrthoDB" id="10517915at2759"/>
<evidence type="ECO:0000313" key="2">
    <source>
        <dbReference type="EnsemblMetazoa" id="XP_022645391"/>
    </source>
</evidence>
<evidence type="ECO:0000313" key="3">
    <source>
        <dbReference type="Proteomes" id="UP000594260"/>
    </source>
</evidence>
<feature type="transmembrane region" description="Helical" evidence="1">
    <location>
        <begin position="177"/>
        <end position="196"/>
    </location>
</feature>
<sequence length="231" mass="24459">MLCSKSVLADQAFRMNAIEILKGFGLCASLNLYYVEVFSVAVTLVVYTCMLAIALGVVQRGTSHGVPLKNFVSGVIMSALALAFTDPSAAKGPAYMQNTCGVFTQLIVCLTILAYSADFNKDARLAAAGTVLFSVLANMRAHALHVLTLWSSVHLAIIPTLDYVTAVRSGVSNPPDLVMLILMVSGTLSLLSWGTFILMSGLQLMAFTNFVGAIVAMATLKNMLAAKVKAA</sequence>
<dbReference type="AlphaFoldDB" id="A0A7M7M997"/>
<dbReference type="KEGG" id="vde:111243700"/>
<keyword evidence="1" id="KW-0472">Membrane</keyword>
<dbReference type="RefSeq" id="XP_022645391.1">
    <property type="nucleotide sequence ID" value="XM_022789656.1"/>
</dbReference>
<organism evidence="2 3">
    <name type="scientific">Varroa destructor</name>
    <name type="common">Honeybee mite</name>
    <dbReference type="NCBI Taxonomy" id="109461"/>
    <lineage>
        <taxon>Eukaryota</taxon>
        <taxon>Metazoa</taxon>
        <taxon>Ecdysozoa</taxon>
        <taxon>Arthropoda</taxon>
        <taxon>Chelicerata</taxon>
        <taxon>Arachnida</taxon>
        <taxon>Acari</taxon>
        <taxon>Parasitiformes</taxon>
        <taxon>Mesostigmata</taxon>
        <taxon>Gamasina</taxon>
        <taxon>Dermanyssoidea</taxon>
        <taxon>Varroidae</taxon>
        <taxon>Varroa</taxon>
    </lineage>
</organism>
<feature type="transmembrane region" description="Helical" evidence="1">
    <location>
        <begin position="32"/>
        <end position="58"/>
    </location>
</feature>
<feature type="transmembrane region" description="Helical" evidence="1">
    <location>
        <begin position="95"/>
        <end position="116"/>
    </location>
</feature>
<accession>A0A7M7M997</accession>
<name>A0A7M7M997_VARDE</name>
<protein>
    <submittedName>
        <fullName evidence="2">Uncharacterized protein</fullName>
    </submittedName>
</protein>
<evidence type="ECO:0000256" key="1">
    <source>
        <dbReference type="SAM" id="Phobius"/>
    </source>
</evidence>
<keyword evidence="1" id="KW-0812">Transmembrane</keyword>
<dbReference type="InParanoid" id="A0A7M7M997"/>
<keyword evidence="1" id="KW-1133">Transmembrane helix</keyword>
<dbReference type="GeneID" id="111243700"/>